<keyword evidence="2" id="KW-0597">Phosphoprotein</keyword>
<evidence type="ECO:0000256" key="2">
    <source>
        <dbReference type="ARBA" id="ARBA00022553"/>
    </source>
</evidence>
<evidence type="ECO:0000313" key="5">
    <source>
        <dbReference type="Proteomes" id="UP000504611"/>
    </source>
</evidence>
<dbReference type="Proteomes" id="UP000504611">
    <property type="component" value="Unplaced"/>
</dbReference>
<organism evidence="5 6">
    <name type="scientific">Notothenia coriiceps</name>
    <name type="common">black rockcod</name>
    <dbReference type="NCBI Taxonomy" id="8208"/>
    <lineage>
        <taxon>Eukaryota</taxon>
        <taxon>Metazoa</taxon>
        <taxon>Chordata</taxon>
        <taxon>Craniata</taxon>
        <taxon>Vertebrata</taxon>
        <taxon>Euteleostomi</taxon>
        <taxon>Actinopterygii</taxon>
        <taxon>Neopterygii</taxon>
        <taxon>Teleostei</taxon>
        <taxon>Neoteleostei</taxon>
        <taxon>Acanthomorphata</taxon>
        <taxon>Eupercaria</taxon>
        <taxon>Perciformes</taxon>
        <taxon>Notothenioidei</taxon>
        <taxon>Nototheniidae</taxon>
        <taxon>Notothenia</taxon>
    </lineage>
</organism>
<dbReference type="AlphaFoldDB" id="A0A6I9NUR9"/>
<evidence type="ECO:0000256" key="1">
    <source>
        <dbReference type="ARBA" id="ARBA00004308"/>
    </source>
</evidence>
<evidence type="ECO:0000313" key="6">
    <source>
        <dbReference type="RefSeq" id="XP_010778670.1"/>
    </source>
</evidence>
<protein>
    <submittedName>
        <fullName evidence="6">Nesprin-1-like</fullName>
    </submittedName>
</protein>
<name>A0A6I9NUR9_9TELE</name>
<keyword evidence="4" id="KW-0472">Membrane</keyword>
<reference evidence="6" key="1">
    <citation type="submission" date="2025-08" db="UniProtKB">
        <authorList>
            <consortium name="RefSeq"/>
        </authorList>
    </citation>
    <scope>IDENTIFICATION</scope>
    <source>
        <tissue evidence="6">Muscle</tissue>
    </source>
</reference>
<dbReference type="OrthoDB" id="18740at2759"/>
<accession>A0A6I9NUR9</accession>
<evidence type="ECO:0000256" key="3">
    <source>
        <dbReference type="ARBA" id="ARBA00022737"/>
    </source>
</evidence>
<dbReference type="PANTHER" id="PTHR14514">
    <property type="entry name" value="PKA ANCHORING PROTEIN"/>
    <property type="match status" value="1"/>
</dbReference>
<dbReference type="KEGG" id="ncc:104953427"/>
<proteinExistence type="predicted"/>
<comment type="subcellular location">
    <subcellularLocation>
        <location evidence="1">Endomembrane system</location>
    </subcellularLocation>
</comment>
<dbReference type="GeneID" id="104953427"/>
<dbReference type="PANTHER" id="PTHR14514:SF3">
    <property type="entry name" value="NESPRIN-1"/>
    <property type="match status" value="1"/>
</dbReference>
<dbReference type="RefSeq" id="XP_010778670.1">
    <property type="nucleotide sequence ID" value="XM_010780368.1"/>
</dbReference>
<keyword evidence="5" id="KW-1185">Reference proteome</keyword>
<evidence type="ECO:0000256" key="4">
    <source>
        <dbReference type="ARBA" id="ARBA00023136"/>
    </source>
</evidence>
<gene>
    <name evidence="6" type="primary">LOC104953427</name>
</gene>
<keyword evidence="3" id="KW-0677">Repeat</keyword>
<sequence length="134" mass="15571">MSLESCSICLEDVQTEAPLHLLRLKVHVERKQLEVLMQDSEAELTRENRHLAGTGSERLVREHRAFFRDQGPLSVCEKRLQTMEETCLKLPEGDAALQTLEGARKDFCDLKQEIQSTHQKLLQHQDKWKEYSAR</sequence>